<keyword evidence="3" id="KW-1185">Reference proteome</keyword>
<dbReference type="EMBL" id="JABXBU010002228">
    <property type="protein sequence ID" value="KAF8770219.1"/>
    <property type="molecule type" value="Genomic_DNA"/>
</dbReference>
<evidence type="ECO:0000313" key="3">
    <source>
        <dbReference type="Proteomes" id="UP000807504"/>
    </source>
</evidence>
<dbReference type="InterPro" id="IPR036397">
    <property type="entry name" value="RNaseH_sf"/>
</dbReference>
<keyword evidence="1" id="KW-0472">Membrane</keyword>
<evidence type="ECO:0000256" key="1">
    <source>
        <dbReference type="SAM" id="Phobius"/>
    </source>
</evidence>
<name>A0A8T0EBY0_ARGBR</name>
<protein>
    <submittedName>
        <fullName evidence="2">Mariner Mos1 transposase like protein</fullName>
    </submittedName>
</protein>
<dbReference type="Proteomes" id="UP000807504">
    <property type="component" value="Unassembled WGS sequence"/>
</dbReference>
<comment type="caution">
    <text evidence="2">The sequence shown here is derived from an EMBL/GenBank/DDBJ whole genome shotgun (WGS) entry which is preliminary data.</text>
</comment>
<feature type="transmembrane region" description="Helical" evidence="1">
    <location>
        <begin position="127"/>
        <end position="145"/>
    </location>
</feature>
<gene>
    <name evidence="2" type="ORF">HNY73_017776</name>
</gene>
<evidence type="ECO:0000313" key="2">
    <source>
        <dbReference type="EMBL" id="KAF8770219.1"/>
    </source>
</evidence>
<dbReference type="PANTHER" id="PTHR46060:SF1">
    <property type="entry name" value="MARINER MOS1 TRANSPOSASE-LIKE PROTEIN"/>
    <property type="match status" value="1"/>
</dbReference>
<reference evidence="2" key="2">
    <citation type="submission" date="2020-06" db="EMBL/GenBank/DDBJ databases">
        <authorList>
            <person name="Sheffer M."/>
        </authorList>
    </citation>
    <scope>NUCLEOTIDE SEQUENCE</scope>
</reference>
<dbReference type="InterPro" id="IPR052709">
    <property type="entry name" value="Transposase-MT_Hybrid"/>
</dbReference>
<dbReference type="Pfam" id="PF01359">
    <property type="entry name" value="Transposase_1"/>
    <property type="match status" value="1"/>
</dbReference>
<dbReference type="PANTHER" id="PTHR46060">
    <property type="entry name" value="MARINER MOS1 TRANSPOSASE-LIKE PROTEIN"/>
    <property type="match status" value="1"/>
</dbReference>
<dbReference type="GO" id="GO:0003676">
    <property type="term" value="F:nucleic acid binding"/>
    <property type="evidence" value="ECO:0007669"/>
    <property type="project" value="InterPro"/>
</dbReference>
<dbReference type="AlphaFoldDB" id="A0A8T0EBY0"/>
<accession>A0A8T0EBY0</accession>
<reference evidence="2" key="1">
    <citation type="journal article" date="2020" name="bioRxiv">
        <title>Chromosome-level reference genome of the European wasp spider Argiope bruennichi: a resource for studies on range expansion and evolutionary adaptation.</title>
        <authorList>
            <person name="Sheffer M.M."/>
            <person name="Hoppe A."/>
            <person name="Krehenwinkel H."/>
            <person name="Uhl G."/>
            <person name="Kuss A.W."/>
            <person name="Jensen L."/>
            <person name="Jensen C."/>
            <person name="Gillespie R.G."/>
            <person name="Hoff K.J."/>
            <person name="Prost S."/>
        </authorList>
    </citation>
    <scope>NUCLEOTIDE SEQUENCE</scope>
</reference>
<sequence length="163" mass="19137">MKMTSSSKGKLRVMVCSFPSGNQRIGVTHRCRTKDKQTISARKLMCTVLWDRNGILFFDFLTWCDTVNAERFCATLEKFRRARQKKRLGILSASVVLLHDNHRSHMVNSIKHLFQMFFILEMLSTHPIIPILILHSTDFCLFLYLKKYLSMHHFPTDLTCRQL</sequence>
<keyword evidence="1" id="KW-0812">Transmembrane</keyword>
<organism evidence="2 3">
    <name type="scientific">Argiope bruennichi</name>
    <name type="common">Wasp spider</name>
    <name type="synonym">Aranea bruennichi</name>
    <dbReference type="NCBI Taxonomy" id="94029"/>
    <lineage>
        <taxon>Eukaryota</taxon>
        <taxon>Metazoa</taxon>
        <taxon>Ecdysozoa</taxon>
        <taxon>Arthropoda</taxon>
        <taxon>Chelicerata</taxon>
        <taxon>Arachnida</taxon>
        <taxon>Araneae</taxon>
        <taxon>Araneomorphae</taxon>
        <taxon>Entelegynae</taxon>
        <taxon>Araneoidea</taxon>
        <taxon>Araneidae</taxon>
        <taxon>Argiope</taxon>
    </lineage>
</organism>
<proteinExistence type="predicted"/>
<keyword evidence="1" id="KW-1133">Transmembrane helix</keyword>
<dbReference type="InterPro" id="IPR001888">
    <property type="entry name" value="Transposase_1"/>
</dbReference>
<dbReference type="Gene3D" id="3.30.420.10">
    <property type="entry name" value="Ribonuclease H-like superfamily/Ribonuclease H"/>
    <property type="match status" value="1"/>
</dbReference>